<dbReference type="AlphaFoldDB" id="A0A5J5CM84"/>
<accession>A0A5J5CM84</accession>
<comment type="caution">
    <text evidence="2">The sequence shown here is derived from an EMBL/GenBank/DDBJ whole genome shotgun (WGS) entry which is preliminary data.</text>
</comment>
<evidence type="ECO:0000313" key="2">
    <source>
        <dbReference type="EMBL" id="KAA8583022.1"/>
    </source>
</evidence>
<proteinExistence type="predicted"/>
<dbReference type="Proteomes" id="UP000327493">
    <property type="component" value="Chromosome 18"/>
</dbReference>
<name>A0A5J5CM84_9PERO</name>
<protein>
    <submittedName>
        <fullName evidence="2">Uncharacterized protein</fullName>
    </submittedName>
</protein>
<organism evidence="2 3">
    <name type="scientific">Etheostoma spectabile</name>
    <name type="common">orangethroat darter</name>
    <dbReference type="NCBI Taxonomy" id="54343"/>
    <lineage>
        <taxon>Eukaryota</taxon>
        <taxon>Metazoa</taxon>
        <taxon>Chordata</taxon>
        <taxon>Craniata</taxon>
        <taxon>Vertebrata</taxon>
        <taxon>Euteleostomi</taxon>
        <taxon>Actinopterygii</taxon>
        <taxon>Neopterygii</taxon>
        <taxon>Teleostei</taxon>
        <taxon>Neoteleostei</taxon>
        <taxon>Acanthomorphata</taxon>
        <taxon>Eupercaria</taxon>
        <taxon>Perciformes</taxon>
        <taxon>Percoidei</taxon>
        <taxon>Percidae</taxon>
        <taxon>Etheostomatinae</taxon>
        <taxon>Etheostoma</taxon>
    </lineage>
</organism>
<feature type="compositionally biased region" description="Polar residues" evidence="1">
    <location>
        <begin position="325"/>
        <end position="344"/>
    </location>
</feature>
<keyword evidence="3" id="KW-1185">Reference proteome</keyword>
<feature type="compositionally biased region" description="Basic and acidic residues" evidence="1">
    <location>
        <begin position="302"/>
        <end position="312"/>
    </location>
</feature>
<evidence type="ECO:0000313" key="3">
    <source>
        <dbReference type="Proteomes" id="UP000327493"/>
    </source>
</evidence>
<sequence length="766" mass="85164">MLSRCETPACGSLCCWNNSLHINSGHVKKKKKRSRSAQHTELLSHRVEKTPKPTAVFSSFPNEVGKVNKFRGGEEKERAAGGICVTGMWLSAGRGTFAKQLQGVSERMNNSLSVKQRGCCSIQEAATIRYTASSDITQTTGRNLSPSGASTTKTDKVIQTSHWTLLRMEKGTIVSGPPLRLEMLACRAANSCCCADNCPTCSRPCDLSQRAQEVAYSTTRHIQRLMYFGPPTEPTYRQNARSQGIKSKMNQIPAFQREQFPQRPGGILARALEEGARLLGMSWDILSDGPRSKNWKQIRDETGARVNHREQCSQRLRSRGAGKALNSNSQRNHSAVAERNSNTQEKYDTGCPEETYCPSGEVGGGDWGQHRHSGCVVPSLQDTGAATRRSNTQEDLPLVTLHCSTERFWFGYGGAGGLLRQEGFSGLSWRSWPTYCTYMSLAERAGTAAGCGQQVDAVKPKKPEYREVVFSLVTVNQPVIEGKDGTNHNLPIWGEEPHSHTIKSVLHRPDVEQEHQGPCGEETSFLPQVLLMETWCMFKDEDREQCLGRFLRKALTLLSKGSSGASLRGWRREAGGSGTSCAHICFDRPRHPGFEIFNTRKTPFLIKIVLQREENTGGTVGDPALVKRKKTVREGPERGGNLASPCCRCAGTGSCREGVWLRLISSWQRRLTDTDNLKSLDLSIALSVREAKCSEWKPDRRRREHERSCRLVRGLAGHPHKESFTFSHSGDEARTLMQQLSVIQGILIWLPEAVFLEMGSTRWREG</sequence>
<dbReference type="EMBL" id="VOFY01000018">
    <property type="protein sequence ID" value="KAA8583022.1"/>
    <property type="molecule type" value="Genomic_DNA"/>
</dbReference>
<gene>
    <name evidence="2" type="ORF">FQN60_015568</name>
</gene>
<reference evidence="2 3" key="1">
    <citation type="submission" date="2019-08" db="EMBL/GenBank/DDBJ databases">
        <title>A chromosome-level genome assembly, high-density linkage maps, and genome scans reveal the genomic architecture of hybrid incompatibilities underlying speciation via character displacement in darters (Percidae: Etheostominae).</title>
        <authorList>
            <person name="Moran R.L."/>
            <person name="Catchen J.M."/>
            <person name="Fuller R.C."/>
        </authorList>
    </citation>
    <scope>NUCLEOTIDE SEQUENCE [LARGE SCALE GENOMIC DNA]</scope>
    <source>
        <strain evidence="2">EspeVRDwgs_2016</strain>
        <tissue evidence="2">Muscle</tissue>
    </source>
</reference>
<feature type="region of interest" description="Disordered" evidence="1">
    <location>
        <begin position="302"/>
        <end position="351"/>
    </location>
</feature>
<evidence type="ECO:0000256" key="1">
    <source>
        <dbReference type="SAM" id="MobiDB-lite"/>
    </source>
</evidence>